<dbReference type="InterPro" id="IPR036278">
    <property type="entry name" value="Sialidase_sf"/>
</dbReference>
<proteinExistence type="predicted"/>
<dbReference type="SUPFAM" id="SSF50939">
    <property type="entry name" value="Sialidases"/>
    <property type="match status" value="1"/>
</dbReference>
<sequence length="132" mass="14083">MPVEVSTRDSVLKVKLAADNATGNLFCALYFLGDGNTNHWSINFSTNGGQSWSEKATWFAAYIIPDIALTIVSGHAYVGYIRAGATNQAATRRYRVTDGTSENFPSGSAFFTLGGIALPDTLRELALGSNVA</sequence>
<dbReference type="AlphaFoldDB" id="A0A7V0T665"/>
<accession>A0A7V0T665</accession>
<organism evidence="1">
    <name type="scientific">candidate division WOR-3 bacterium</name>
    <dbReference type="NCBI Taxonomy" id="2052148"/>
    <lineage>
        <taxon>Bacteria</taxon>
        <taxon>Bacteria division WOR-3</taxon>
    </lineage>
</organism>
<comment type="caution">
    <text evidence="1">The sequence shown here is derived from an EMBL/GenBank/DDBJ whole genome shotgun (WGS) entry which is preliminary data.</text>
</comment>
<evidence type="ECO:0000313" key="1">
    <source>
        <dbReference type="EMBL" id="HDQ99897.1"/>
    </source>
</evidence>
<reference evidence="1" key="1">
    <citation type="journal article" date="2020" name="mSystems">
        <title>Genome- and Community-Level Interaction Insights into Carbon Utilization and Element Cycling Functions of Hydrothermarchaeota in Hydrothermal Sediment.</title>
        <authorList>
            <person name="Zhou Z."/>
            <person name="Liu Y."/>
            <person name="Xu W."/>
            <person name="Pan J."/>
            <person name="Luo Z.H."/>
            <person name="Li M."/>
        </authorList>
    </citation>
    <scope>NUCLEOTIDE SEQUENCE [LARGE SCALE GENOMIC DNA]</scope>
    <source>
        <strain evidence="1">SpSt-1182</strain>
    </source>
</reference>
<evidence type="ECO:0008006" key="2">
    <source>
        <dbReference type="Google" id="ProtNLM"/>
    </source>
</evidence>
<dbReference type="Proteomes" id="UP000885672">
    <property type="component" value="Unassembled WGS sequence"/>
</dbReference>
<gene>
    <name evidence="1" type="ORF">ENN51_06405</name>
</gene>
<dbReference type="EMBL" id="DSBX01000240">
    <property type="protein sequence ID" value="HDQ99897.1"/>
    <property type="molecule type" value="Genomic_DNA"/>
</dbReference>
<name>A0A7V0T665_UNCW3</name>
<protein>
    <recommendedName>
        <fullName evidence="2">Exo-alpha-sialidase</fullName>
    </recommendedName>
</protein>